<keyword evidence="2" id="KW-0732">Signal</keyword>
<dbReference type="RefSeq" id="WP_063491867.1">
    <property type="nucleotide sequence ID" value="NZ_CP016340.1"/>
</dbReference>
<feature type="compositionally biased region" description="Basic and acidic residues" evidence="1">
    <location>
        <begin position="226"/>
        <end position="237"/>
    </location>
</feature>
<reference evidence="3 4" key="1">
    <citation type="submission" date="2016-04" db="EMBL/GenBank/DDBJ databases">
        <authorList>
            <consortium name="Pathogen Informatics"/>
        </authorList>
    </citation>
    <scope>NUCLEOTIDE SEQUENCE [LARGE SCALE GENOMIC DNA]</scope>
    <source>
        <strain evidence="3 4">H044680328</strain>
    </source>
</reference>
<keyword evidence="4" id="KW-1185">Reference proteome</keyword>
<dbReference type="EMBL" id="LT546645">
    <property type="protein sequence ID" value="SAI69894.1"/>
    <property type="molecule type" value="Genomic_DNA"/>
</dbReference>
<dbReference type="AlphaFoldDB" id="A0A157SHU7"/>
<keyword evidence="3" id="KW-0449">Lipoprotein</keyword>
<feature type="region of interest" description="Disordered" evidence="1">
    <location>
        <begin position="195"/>
        <end position="254"/>
    </location>
</feature>
<accession>A0A157SHU7</accession>
<dbReference type="eggNOG" id="ENOG5031DKV">
    <property type="taxonomic scope" value="Bacteria"/>
</dbReference>
<sequence>MSPLCTSALLAAALALAGCANPVPVKSIAKDPGAYSAGNFSRANIPFQAGPALPGVGTVAMGFRQLTLKGVAEPAKPTPGHELSLELQLFNDDDSGMLRSVKRIDSNGIPISYLFEYTYHGLVPLAYQDAGLSGAHAPATRYASDITRWDSLLPLKRNATYGYTYKLGYRSPLASSNQIAIECRSGLAAPASAAVRRDDRADLPQPQQRRRCTPRSRGGRAAGLWRGRDPAQQDRRAAGPLPLHVDEPALMPRA</sequence>
<name>A0A157SHU7_9BORD</name>
<dbReference type="PATRIC" id="fig|123899.6.peg.1968"/>
<protein>
    <submittedName>
        <fullName evidence="3">Lipoprotein</fullName>
    </submittedName>
</protein>
<dbReference type="Proteomes" id="UP000076825">
    <property type="component" value="Chromosome 1"/>
</dbReference>
<dbReference type="GeneID" id="56590748"/>
<proteinExistence type="predicted"/>
<evidence type="ECO:0000256" key="2">
    <source>
        <dbReference type="SAM" id="SignalP"/>
    </source>
</evidence>
<feature type="signal peptide" evidence="2">
    <location>
        <begin position="1"/>
        <end position="17"/>
    </location>
</feature>
<feature type="chain" id="PRO_5009816803" evidence="2">
    <location>
        <begin position="18"/>
        <end position="254"/>
    </location>
</feature>
<dbReference type="KEGG" id="btrm:SAMEA390648701976"/>
<gene>
    <name evidence="3" type="ORF">SAMEA3906487_01976</name>
</gene>
<organism evidence="3 4">
    <name type="scientific">Bordetella trematum</name>
    <dbReference type="NCBI Taxonomy" id="123899"/>
    <lineage>
        <taxon>Bacteria</taxon>
        <taxon>Pseudomonadati</taxon>
        <taxon>Pseudomonadota</taxon>
        <taxon>Betaproteobacteria</taxon>
        <taxon>Burkholderiales</taxon>
        <taxon>Alcaligenaceae</taxon>
        <taxon>Bordetella</taxon>
    </lineage>
</organism>
<evidence type="ECO:0000313" key="4">
    <source>
        <dbReference type="Proteomes" id="UP000076825"/>
    </source>
</evidence>
<dbReference type="STRING" id="123899.SAMEA3906487_01976"/>
<evidence type="ECO:0000313" key="3">
    <source>
        <dbReference type="EMBL" id="SAI69894.1"/>
    </source>
</evidence>
<feature type="compositionally biased region" description="Basic residues" evidence="1">
    <location>
        <begin position="208"/>
        <end position="218"/>
    </location>
</feature>
<evidence type="ECO:0000256" key="1">
    <source>
        <dbReference type="SAM" id="MobiDB-lite"/>
    </source>
</evidence>